<keyword evidence="2" id="KW-0863">Zinc-finger</keyword>
<dbReference type="Gene3D" id="3.30.160.60">
    <property type="entry name" value="Classic Zinc Finger"/>
    <property type="match status" value="2"/>
</dbReference>
<organism evidence="6 7">
    <name type="scientific">Seriola dumerili</name>
    <name type="common">Greater amberjack</name>
    <name type="synonym">Caranx dumerili</name>
    <dbReference type="NCBI Taxonomy" id="41447"/>
    <lineage>
        <taxon>Eukaryota</taxon>
        <taxon>Metazoa</taxon>
        <taxon>Chordata</taxon>
        <taxon>Craniata</taxon>
        <taxon>Vertebrata</taxon>
        <taxon>Euteleostomi</taxon>
        <taxon>Actinopterygii</taxon>
        <taxon>Neopterygii</taxon>
        <taxon>Teleostei</taxon>
        <taxon>Neoteleostei</taxon>
        <taxon>Acanthomorphata</taxon>
        <taxon>Carangaria</taxon>
        <taxon>Carangiformes</taxon>
        <taxon>Carangidae</taxon>
        <taxon>Seriola</taxon>
    </lineage>
</organism>
<dbReference type="SUPFAM" id="SSF46689">
    <property type="entry name" value="Homeodomain-like"/>
    <property type="match status" value="1"/>
</dbReference>
<feature type="compositionally biased region" description="Acidic residues" evidence="3">
    <location>
        <begin position="1"/>
        <end position="15"/>
    </location>
</feature>
<reference evidence="6" key="2">
    <citation type="submission" date="2025-09" db="UniProtKB">
        <authorList>
            <consortium name="Ensembl"/>
        </authorList>
    </citation>
    <scope>IDENTIFICATION</scope>
</reference>
<dbReference type="Proteomes" id="UP000261420">
    <property type="component" value="Unplaced"/>
</dbReference>
<dbReference type="Pfam" id="PF25429">
    <property type="entry name" value="zf-POGZ"/>
    <property type="match status" value="1"/>
</dbReference>
<dbReference type="PANTHER" id="PTHR46599">
    <property type="entry name" value="PIGGYBAC TRANSPOSABLE ELEMENT-DERIVED PROTEIN 4"/>
    <property type="match status" value="1"/>
</dbReference>
<keyword evidence="2" id="KW-0862">Zinc</keyword>
<keyword evidence="2" id="KW-0479">Metal-binding</keyword>
<feature type="compositionally biased region" description="Basic and acidic residues" evidence="3">
    <location>
        <begin position="1838"/>
        <end position="1848"/>
    </location>
</feature>
<feature type="region of interest" description="Disordered" evidence="3">
    <location>
        <begin position="196"/>
        <end position="218"/>
    </location>
</feature>
<evidence type="ECO:0000256" key="1">
    <source>
        <dbReference type="ARBA" id="ARBA00023125"/>
    </source>
</evidence>
<evidence type="ECO:0000259" key="4">
    <source>
        <dbReference type="PROSITE" id="PS50157"/>
    </source>
</evidence>
<feature type="domain" description="HTH CENPB-type" evidence="5">
    <location>
        <begin position="1383"/>
        <end position="1455"/>
    </location>
</feature>
<dbReference type="InterPro" id="IPR057618">
    <property type="entry name" value="Znf_POGZ/Z280C-D-like"/>
</dbReference>
<dbReference type="Ensembl" id="ENSSDUT00000020425.1">
    <property type="protein sequence ID" value="ENSSDUP00000020072.1"/>
    <property type="gene ID" value="ENSSDUG00000014602.1"/>
</dbReference>
<sequence>MDTELFMECEEEELEPWQQVDDSVEEDEMDFDNYSEPVEDSPSPLPAFETPPPRTPPSITPAPTASPIHIITTSVMLPPPPPPPSITSTPSSVPRLHATHSTPVVSASLMTHAQPLILTQTAGGTFLLPAAHGTGNTQPFLLTTQGFPMQTVMNRGTPLLLNLQPGQTVQPLTLIQSSSLGQLVRPSVGVSPVLPQGQAIQTRPGPDPSGGPAQPGSAFTAMQLPATLTIRTSTPGPVNLQMTQVCGANSLKLAGSPALPSGSANGVTRVTTFSSSLTPVPAPSVVTTPSVTAGPLADPPRVVMSVEEFYYGTFEGDLSLRKPHPLGIKTTTFNCQICSHLAENNLRLMQHMLQHSELIGGGGGDERKCCRFCYRQFSSPAQLQTHQEQVHGSTLSSSMCRICEWAFENEPAFLNHMKSNHKPGEMPYICQVCSYRSSFYSDILQHFASFHRDSRFLLCVFCLKVTRNPTNYQQHLLRHQINQAFHCNRCRLQFVFLKDKMQHKLENHRSFRRPAQLEGLPPGSKVTIRTYGKLRSPMTSAGGRLLQTPSSLVQPIIIKTEIQKCPIQRNPALSKSPRSPTKRPVSRRVHVSRTSPYDGDRFVCLECGTDASDFSAHYPTHVHCLLCPYSSCCSRAYAAHMIHHHVPRSKDKVLPLHRLPPPCVFLLQCSHCDFRPQTADQMAAHLLSNPEHHSATCRTRTYIEPDIQFCQDDEQRSPEEKEAGQNKDLPDPSWRSAEGWKQPAESDGTMSAIIPFMQSSGPRHFLSKNSDAIDFFNLLFPTELVELITNETNAHAKTCQFLGSCHPDWVPVTTHEIKGFIGLVVLMGIQNLPDPSHYWSWSHYDNSYTFYRAMSFKRFKQIAANVRMGSFTTDEFRGTNNPSDSLHIFRPMLDIVGGAMWNAYRPNCCLTIDRALLPSLEEESCQTKGNPKTQPQVWLLCDSKSGYCHRFFIQVGEQVGQEPGFTVVPELMKGLEDKHHQLYLASSLTSVPLMQKLLDQGIYASSSFPPQNPILPRQLWEEGQLEKPGDFLQRQFGPLMATRWRDTKEMGCLSTNAAPGEMDTVWRRSQTKVGGLDPIDRPMAFRLLQENMRGVDICKQLLACNPLGGILQDRHWRSVFWFLVNLSIVNAFIVLRESRKENPPAWVQDGLFTQVNFRKRLGNQLAKCAQKYFETMEIASSRGMRVEVADEPVKQRHRMAKISAISKRCKNCNMKSIRHESVYGCITCKANLCKQPSCFWEYHGLSPLNKGPTKVGFLKDRISGAVEVDEVEDNMDEAMAPVEDFSDDERMDDLDDIDEGSEDLKDEFIKEVKHPTSHPPSTTNSHTQPVAILPASKERDDFLTARQLRIALFALCDGLRQASRVFSTEAQLIRTWLKEAKRRLKRTEPEHQVHGEDRMVAWVLSMREQQLPITESNLFHKASTLKKKGGFSDSFRISYDWAVSFMLQHRLGVRSIGTAATLTRTLPASLEAKVKSFREFTQKIIQVHKLSENAVAAMDELCLFVDLRLVQDKCRRSEALELTGSLPLVTVYLTVLADGTMLPSLVLANRQLAEKVLPQFILLEAGPESLLVEEALDLWTNKVWLQHTSGLTQPSKSMLVSDRHREHMGDQFLTSISGSGTLPAVIPGGCAFCLQPLEVCVKPALQRFILLRWAKFTARNPKELEETSPHRLQANVAQLLVDWVVEALTHLNKVPQLWRKSFRLSGLLLNEEVEEEEAMTSGKPEEIQLDLLKTLSEALLGAEALEAFSLDMLELEDEDGSKEEQEGGRGQETSEETQEDKEETEKEVKEDKKETEEKGKKTEEEGRQEDMERDKKDDVKTREEDSEEEGKETEEDNKEANKERRETRIVIGEEVGDEWKIKSRTEGVEADVEEDGRMDKS</sequence>
<dbReference type="GO" id="GO:0003677">
    <property type="term" value="F:DNA binding"/>
    <property type="evidence" value="ECO:0007669"/>
    <property type="project" value="UniProtKB-KW"/>
</dbReference>
<reference evidence="6" key="1">
    <citation type="submission" date="2025-08" db="UniProtKB">
        <authorList>
            <consortium name="Ensembl"/>
        </authorList>
    </citation>
    <scope>IDENTIFICATION</scope>
</reference>
<dbReference type="InterPro" id="IPR029526">
    <property type="entry name" value="PGBD"/>
</dbReference>
<feature type="region of interest" description="Disordered" evidence="3">
    <location>
        <begin position="570"/>
        <end position="591"/>
    </location>
</feature>
<accession>A0A3B4UNY5</accession>
<feature type="compositionally biased region" description="Pro residues" evidence="3">
    <location>
        <begin position="43"/>
        <end position="56"/>
    </location>
</feature>
<dbReference type="GeneTree" id="ENSGT00940000163854"/>
<feature type="compositionally biased region" description="Basic and acidic residues" evidence="3">
    <location>
        <begin position="1783"/>
        <end position="1823"/>
    </location>
</feature>
<feature type="region of interest" description="Disordered" evidence="3">
    <location>
        <begin position="1757"/>
        <end position="1881"/>
    </location>
</feature>
<dbReference type="Pfam" id="PF13843">
    <property type="entry name" value="DDE_Tnp_1_7"/>
    <property type="match status" value="1"/>
</dbReference>
<feature type="compositionally biased region" description="Acidic residues" evidence="3">
    <location>
        <begin position="22"/>
        <end position="39"/>
    </location>
</feature>
<dbReference type="PROSITE" id="PS50157">
    <property type="entry name" value="ZINC_FINGER_C2H2_2"/>
    <property type="match status" value="1"/>
</dbReference>
<dbReference type="InterPro" id="IPR009057">
    <property type="entry name" value="Homeodomain-like_sf"/>
</dbReference>
<dbReference type="PANTHER" id="PTHR46599:SF1">
    <property type="entry name" value="POGO TRANSPOSABLE ELEMENT WITH ZNF DOMAIN"/>
    <property type="match status" value="1"/>
</dbReference>
<proteinExistence type="predicted"/>
<dbReference type="GO" id="GO:0008270">
    <property type="term" value="F:zinc ion binding"/>
    <property type="evidence" value="ECO:0007669"/>
    <property type="project" value="UniProtKB-KW"/>
</dbReference>
<evidence type="ECO:0000259" key="5">
    <source>
        <dbReference type="PROSITE" id="PS51253"/>
    </source>
</evidence>
<feature type="region of interest" description="Disordered" evidence="3">
    <location>
        <begin position="713"/>
        <end position="746"/>
    </location>
</feature>
<feature type="compositionally biased region" description="Acidic residues" evidence="3">
    <location>
        <begin position="1824"/>
        <end position="1837"/>
    </location>
</feature>
<dbReference type="PROSITE" id="PS00028">
    <property type="entry name" value="ZINC_FINGER_C2H2_1"/>
    <property type="match status" value="3"/>
</dbReference>
<dbReference type="OMA" id="YVEPDIQ"/>
<evidence type="ECO:0000256" key="2">
    <source>
        <dbReference type="PROSITE-ProRule" id="PRU00042"/>
    </source>
</evidence>
<evidence type="ECO:0000313" key="7">
    <source>
        <dbReference type="Proteomes" id="UP000261420"/>
    </source>
</evidence>
<feature type="region of interest" description="Disordered" evidence="3">
    <location>
        <begin position="1"/>
        <end position="56"/>
    </location>
</feature>
<evidence type="ECO:0000313" key="6">
    <source>
        <dbReference type="Ensembl" id="ENSSDUP00000020072.1"/>
    </source>
</evidence>
<evidence type="ECO:0000256" key="3">
    <source>
        <dbReference type="SAM" id="MobiDB-lite"/>
    </source>
</evidence>
<protein>
    <submittedName>
        <fullName evidence="6">Pogo transposable element derived with ZNF domain b</fullName>
    </submittedName>
</protein>
<dbReference type="STRING" id="41447.ENSSDUP00000020072"/>
<feature type="compositionally biased region" description="Basic residues" evidence="3">
    <location>
        <begin position="580"/>
        <end position="591"/>
    </location>
</feature>
<feature type="compositionally biased region" description="Acidic residues" evidence="3">
    <location>
        <begin position="1773"/>
        <end position="1782"/>
    </location>
</feature>
<dbReference type="InterPro" id="IPR013087">
    <property type="entry name" value="Znf_C2H2_type"/>
</dbReference>
<feature type="compositionally biased region" description="Basic and acidic residues" evidence="3">
    <location>
        <begin position="1857"/>
        <end position="1867"/>
    </location>
</feature>
<dbReference type="SMART" id="SM00355">
    <property type="entry name" value="ZnF_C2H2"/>
    <property type="match status" value="9"/>
</dbReference>
<dbReference type="InterPro" id="IPR006600">
    <property type="entry name" value="HTH_CenpB_DNA-bd_dom"/>
</dbReference>
<feature type="domain" description="C2H2-type" evidence="4">
    <location>
        <begin position="367"/>
        <end position="391"/>
    </location>
</feature>
<name>A0A3B4UNY5_SERDU</name>
<dbReference type="PROSITE" id="PS51253">
    <property type="entry name" value="HTH_CENPB"/>
    <property type="match status" value="1"/>
</dbReference>
<keyword evidence="1" id="KW-0238">DNA-binding</keyword>
<keyword evidence="7" id="KW-1185">Reference proteome</keyword>
<feature type="compositionally biased region" description="Basic and acidic residues" evidence="3">
    <location>
        <begin position="713"/>
        <end position="730"/>
    </location>
</feature>